<dbReference type="SUPFAM" id="SSF55729">
    <property type="entry name" value="Acyl-CoA N-acyltransferases (Nat)"/>
    <property type="match status" value="1"/>
</dbReference>
<dbReference type="PROSITE" id="PS51186">
    <property type="entry name" value="GNAT"/>
    <property type="match status" value="1"/>
</dbReference>
<organism evidence="4 5">
    <name type="scientific">Novosphingobium album</name>
    <name type="common">ex Liu et al. 2023</name>
    <dbReference type="NCBI Taxonomy" id="3031130"/>
    <lineage>
        <taxon>Bacteria</taxon>
        <taxon>Pseudomonadati</taxon>
        <taxon>Pseudomonadota</taxon>
        <taxon>Alphaproteobacteria</taxon>
        <taxon>Sphingomonadales</taxon>
        <taxon>Sphingomonadaceae</taxon>
        <taxon>Novosphingobium</taxon>
    </lineage>
</organism>
<protein>
    <submittedName>
        <fullName evidence="4">GNAT family N-acetyltransferase</fullName>
        <ecNumber evidence="4">2.3.1.-</ecNumber>
    </submittedName>
</protein>
<evidence type="ECO:0000256" key="1">
    <source>
        <dbReference type="ARBA" id="ARBA00022679"/>
    </source>
</evidence>
<dbReference type="GO" id="GO:0016746">
    <property type="term" value="F:acyltransferase activity"/>
    <property type="evidence" value="ECO:0007669"/>
    <property type="project" value="UniProtKB-KW"/>
</dbReference>
<reference evidence="4 5" key="1">
    <citation type="submission" date="2023-03" db="EMBL/GenBank/DDBJ databases">
        <title>NovoSphingobium album sp. nov. isolated from polycyclic aromatic hydrocarbons- and heavy-metal polluted soil.</title>
        <authorList>
            <person name="Liu Z."/>
            <person name="Wang K."/>
        </authorList>
    </citation>
    <scope>NUCLEOTIDE SEQUENCE [LARGE SCALE GENOMIC DNA]</scope>
    <source>
        <strain evidence="4 5">H3SJ31-1</strain>
    </source>
</reference>
<dbReference type="RefSeq" id="WP_275229821.1">
    <property type="nucleotide sequence ID" value="NZ_JARESE010000063.1"/>
</dbReference>
<proteinExistence type="predicted"/>
<dbReference type="Pfam" id="PF00583">
    <property type="entry name" value="Acetyltransf_1"/>
    <property type="match status" value="1"/>
</dbReference>
<evidence type="ECO:0000313" key="5">
    <source>
        <dbReference type="Proteomes" id="UP001216253"/>
    </source>
</evidence>
<keyword evidence="2 4" id="KW-0012">Acyltransferase</keyword>
<dbReference type="EMBL" id="JARESE010000063">
    <property type="protein sequence ID" value="MDE8653727.1"/>
    <property type="molecule type" value="Genomic_DNA"/>
</dbReference>
<accession>A0ABT5WV05</accession>
<gene>
    <name evidence="4" type="ORF">PYV00_18695</name>
</gene>
<sequence>MTDQFTDRVARLDDLEALHRVMGRSIARLQTGFLTPEQVAASHKVMGLDSQLVRDGTYFLVEYGERIAGCGGWSFRATLYGGDESVIKREPAIVDPASGAAKIRAMYTDPDFTRRGIGRRIIRLCEEAARSAGYRRVELMATAAGVPLYESCGYQPKAKLQFARVDGVAVPLLQMEKVF</sequence>
<dbReference type="InterPro" id="IPR050832">
    <property type="entry name" value="Bact_Acetyltransf"/>
</dbReference>
<comment type="caution">
    <text evidence="4">The sequence shown here is derived from an EMBL/GenBank/DDBJ whole genome shotgun (WGS) entry which is preliminary data.</text>
</comment>
<dbReference type="EC" id="2.3.1.-" evidence="4"/>
<keyword evidence="1 4" id="KW-0808">Transferase</keyword>
<dbReference type="Proteomes" id="UP001216253">
    <property type="component" value="Unassembled WGS sequence"/>
</dbReference>
<dbReference type="PANTHER" id="PTHR43877:SF1">
    <property type="entry name" value="ACETYLTRANSFERASE"/>
    <property type="match status" value="1"/>
</dbReference>
<keyword evidence="5" id="KW-1185">Reference proteome</keyword>
<evidence type="ECO:0000313" key="4">
    <source>
        <dbReference type="EMBL" id="MDE8653727.1"/>
    </source>
</evidence>
<name>A0ABT5WV05_9SPHN</name>
<dbReference type="PANTHER" id="PTHR43877">
    <property type="entry name" value="AMINOALKYLPHOSPHONATE N-ACETYLTRANSFERASE-RELATED-RELATED"/>
    <property type="match status" value="1"/>
</dbReference>
<evidence type="ECO:0000259" key="3">
    <source>
        <dbReference type="PROSITE" id="PS51186"/>
    </source>
</evidence>
<dbReference type="InterPro" id="IPR000182">
    <property type="entry name" value="GNAT_dom"/>
</dbReference>
<dbReference type="InterPro" id="IPR016181">
    <property type="entry name" value="Acyl_CoA_acyltransferase"/>
</dbReference>
<dbReference type="Gene3D" id="3.40.630.30">
    <property type="match status" value="1"/>
</dbReference>
<feature type="domain" description="N-acetyltransferase" evidence="3">
    <location>
        <begin position="5"/>
        <end position="177"/>
    </location>
</feature>
<evidence type="ECO:0000256" key="2">
    <source>
        <dbReference type="ARBA" id="ARBA00023315"/>
    </source>
</evidence>